<reference evidence="1 2" key="1">
    <citation type="submission" date="2018-03" db="EMBL/GenBank/DDBJ databases">
        <title>Chitinolytic properties of Streptosporangium nondiastaticum TBG75A20.</title>
        <authorList>
            <person name="Gayathri V."/>
            <person name="Shiburaj S."/>
        </authorList>
    </citation>
    <scope>NUCLEOTIDE SEQUENCE [LARGE SCALE GENOMIC DNA]</scope>
    <source>
        <strain evidence="1 2">TBG75A20</strain>
    </source>
</reference>
<dbReference type="AlphaFoldDB" id="A0A9X7PF15"/>
<proteinExistence type="predicted"/>
<keyword evidence="2" id="KW-1185">Reference proteome</keyword>
<feature type="non-terminal residue" evidence="1">
    <location>
        <position position="75"/>
    </location>
</feature>
<dbReference type="Proteomes" id="UP000242427">
    <property type="component" value="Unassembled WGS sequence"/>
</dbReference>
<accession>A0A9X7PF15</accession>
<dbReference type="EMBL" id="PXWG01000112">
    <property type="protein sequence ID" value="PSJ25584.1"/>
    <property type="molecule type" value="Genomic_DNA"/>
</dbReference>
<evidence type="ECO:0000313" key="1">
    <source>
        <dbReference type="EMBL" id="PSJ25584.1"/>
    </source>
</evidence>
<comment type="caution">
    <text evidence="1">The sequence shown here is derived from an EMBL/GenBank/DDBJ whole genome shotgun (WGS) entry which is preliminary data.</text>
</comment>
<organism evidence="1 2">
    <name type="scientific">Streptosporangium nondiastaticum</name>
    <dbReference type="NCBI Taxonomy" id="35764"/>
    <lineage>
        <taxon>Bacteria</taxon>
        <taxon>Bacillati</taxon>
        <taxon>Actinomycetota</taxon>
        <taxon>Actinomycetes</taxon>
        <taxon>Streptosporangiales</taxon>
        <taxon>Streptosporangiaceae</taxon>
        <taxon>Streptosporangium</taxon>
    </lineage>
</organism>
<evidence type="ECO:0000313" key="2">
    <source>
        <dbReference type="Proteomes" id="UP000242427"/>
    </source>
</evidence>
<name>A0A9X7PF15_9ACTN</name>
<protein>
    <submittedName>
        <fullName evidence="1">Uncharacterized protein</fullName>
    </submittedName>
</protein>
<sequence length="75" mass="8438">MLLTLPVVPAARVTLYARLPLCTGLAVRVGPALHAGLRRTRMGVLRLRLGRRLLRSVRRRSRSGRRGRRGCGRVR</sequence>
<dbReference type="RefSeq" id="WP_146166936.1">
    <property type="nucleotide sequence ID" value="NZ_PXWG01000112.1"/>
</dbReference>
<gene>
    <name evidence="1" type="ORF">B7P34_27285</name>
</gene>